<reference evidence="3" key="1">
    <citation type="journal article" date="2019" name="Int. J. Syst. Evol. Microbiol.">
        <title>The Global Catalogue of Microorganisms (GCM) 10K type strain sequencing project: providing services to taxonomists for standard genome sequencing and annotation.</title>
        <authorList>
            <consortium name="The Broad Institute Genomics Platform"/>
            <consortium name="The Broad Institute Genome Sequencing Center for Infectious Disease"/>
            <person name="Wu L."/>
            <person name="Ma J."/>
        </authorList>
    </citation>
    <scope>NUCLEOTIDE SEQUENCE [LARGE SCALE GENOMIC DNA]</scope>
    <source>
        <strain evidence="3">JCM 11117</strain>
    </source>
</reference>
<evidence type="ECO:0000256" key="1">
    <source>
        <dbReference type="SAM" id="Phobius"/>
    </source>
</evidence>
<comment type="caution">
    <text evidence="2">The sequence shown here is derived from an EMBL/GenBank/DDBJ whole genome shotgun (WGS) entry which is preliminary data.</text>
</comment>
<keyword evidence="1" id="KW-0812">Transmembrane</keyword>
<evidence type="ECO:0000313" key="3">
    <source>
        <dbReference type="Proteomes" id="UP001499967"/>
    </source>
</evidence>
<feature type="transmembrane region" description="Helical" evidence="1">
    <location>
        <begin position="103"/>
        <end position="120"/>
    </location>
</feature>
<evidence type="ECO:0008006" key="4">
    <source>
        <dbReference type="Google" id="ProtNLM"/>
    </source>
</evidence>
<feature type="transmembrane region" description="Helical" evidence="1">
    <location>
        <begin position="126"/>
        <end position="145"/>
    </location>
</feature>
<protein>
    <recommendedName>
        <fullName evidence="4">Flagellar biosynthetic protein FliP</fullName>
    </recommendedName>
</protein>
<feature type="transmembrane region" description="Helical" evidence="1">
    <location>
        <begin position="74"/>
        <end position="91"/>
    </location>
</feature>
<evidence type="ECO:0000313" key="2">
    <source>
        <dbReference type="EMBL" id="GAA0921121.1"/>
    </source>
</evidence>
<sequence length="152" mass="17098">MTPVHDLRHLAGRPIATTLSGMTTTTTPPARTSSRKLLRFTAHYLEMVLAMLVGMMAIGPLWPSEWVVRPDVAAMTMAIDMTVAMALWMAIRRHSWPRTAEMCAAMFLPFVLLLVPYWLGAISGSTLMIAGHVIMFPLMLAAMLWRRADYWH</sequence>
<dbReference type="Proteomes" id="UP001499967">
    <property type="component" value="Unassembled WGS sequence"/>
</dbReference>
<keyword evidence="1" id="KW-0472">Membrane</keyword>
<organism evidence="2 3">
    <name type="scientific">Pseudonocardia zijingensis</name>
    <dbReference type="NCBI Taxonomy" id="153376"/>
    <lineage>
        <taxon>Bacteria</taxon>
        <taxon>Bacillati</taxon>
        <taxon>Actinomycetota</taxon>
        <taxon>Actinomycetes</taxon>
        <taxon>Pseudonocardiales</taxon>
        <taxon>Pseudonocardiaceae</taxon>
        <taxon>Pseudonocardia</taxon>
    </lineage>
</organism>
<keyword evidence="1" id="KW-1133">Transmembrane helix</keyword>
<proteinExistence type="predicted"/>
<accession>A0ABP3ZFU5</accession>
<name>A0ABP3ZFU5_9PSEU</name>
<feature type="transmembrane region" description="Helical" evidence="1">
    <location>
        <begin position="44"/>
        <end position="62"/>
    </location>
</feature>
<keyword evidence="3" id="KW-1185">Reference proteome</keyword>
<dbReference type="EMBL" id="BAAAHP010000010">
    <property type="protein sequence ID" value="GAA0921121.1"/>
    <property type="molecule type" value="Genomic_DNA"/>
</dbReference>
<gene>
    <name evidence="2" type="ORF">GCM10009559_04000</name>
</gene>